<comment type="caution">
    <text evidence="1">The sequence shown here is derived from an EMBL/GenBank/DDBJ whole genome shotgun (WGS) entry which is preliminary data.</text>
</comment>
<gene>
    <name evidence="1" type="ORF">As57867_019996</name>
</gene>
<dbReference type="PRINTS" id="PR01217">
    <property type="entry name" value="PRICHEXTENSN"/>
</dbReference>
<proteinExistence type="predicted"/>
<dbReference type="EMBL" id="VJMH01006738">
    <property type="protein sequence ID" value="KAF0688312.1"/>
    <property type="molecule type" value="Genomic_DNA"/>
</dbReference>
<accession>A0A6A4XX25</accession>
<reference evidence="1" key="1">
    <citation type="submission" date="2019-06" db="EMBL/GenBank/DDBJ databases">
        <title>Genomics analysis of Aphanomyces spp. identifies a new class of oomycete effector associated with host adaptation.</title>
        <authorList>
            <person name="Gaulin E."/>
        </authorList>
    </citation>
    <scope>NUCLEOTIDE SEQUENCE</scope>
    <source>
        <strain evidence="1">CBS 578.67</strain>
    </source>
</reference>
<feature type="non-terminal residue" evidence="1">
    <location>
        <position position="1"/>
    </location>
</feature>
<evidence type="ECO:0000313" key="1">
    <source>
        <dbReference type="EMBL" id="KAF0688312.1"/>
    </source>
</evidence>
<dbReference type="AlphaFoldDB" id="A0A6A4XX25"/>
<protein>
    <submittedName>
        <fullName evidence="1">Uncharacterized protein</fullName>
    </submittedName>
</protein>
<organism evidence="1">
    <name type="scientific">Aphanomyces stellatus</name>
    <dbReference type="NCBI Taxonomy" id="120398"/>
    <lineage>
        <taxon>Eukaryota</taxon>
        <taxon>Sar</taxon>
        <taxon>Stramenopiles</taxon>
        <taxon>Oomycota</taxon>
        <taxon>Saprolegniomycetes</taxon>
        <taxon>Saprolegniales</taxon>
        <taxon>Verrucalvaceae</taxon>
        <taxon>Aphanomyces</taxon>
    </lineage>
</organism>
<name>A0A6A4XX25_9STRA</name>
<sequence length="462" mass="47924">GDPYSGVREHETGGTYGVFPTQGAKAIGACYTPGSTVDITVQLTANHMGHFTFGLCKLNGKHDKETEECFQTLAQPDGQQQWPVPSGNDFFTMKYTLPKGVTCDGDAHCVLRWSYTGGNNPGVGDLGQEWFWNCADVYISNTCGAAPAPSSSTPTYAPVPSSSTPTYAPAPSSASPTYAPAPSSANPTYAPAPSSSSTPAPQPPAGLCGTCNNCLYPGTNACFIGWTEGQCKQVSAYKWCGQPTMANKCGKCNNCYYAAADACFIGWTAAQCAQVPQYSWCGDNAVVPTSNTPSSSYPTVSPSAYPSTSPSYAPTPSSYAPATPTPSSYAPVTPAPSTITYAPSPSSGGVSQTISWNWFASSTTDCDGSLSKDTLNTGFYIGSENVPADCGKTATFTFLGKSVTATVMWRTTGGTSYHELSPNAFAKLLGSSADAANFNNAAAFQAAINDPGHVTATCTGTC</sequence>